<name>A0A8H4AI98_GIGMA</name>
<dbReference type="OrthoDB" id="2443262at2759"/>
<protein>
    <submittedName>
        <fullName evidence="1">Uncharacterized protein</fullName>
    </submittedName>
</protein>
<gene>
    <name evidence="1" type="ORF">F8M41_020478</name>
</gene>
<dbReference type="EMBL" id="WTPW01000564">
    <property type="protein sequence ID" value="KAF0499198.1"/>
    <property type="molecule type" value="Genomic_DNA"/>
</dbReference>
<sequence>MTTAVVMSPSSYTTTLNMPTIVNLNQSYEYFSVNDPIFKSSENGNNFIDRPTPKLVQVDSVSSSNSDAIICPQCFTPQSIFYVIEDAYQGRSKEFYVCMSHGDSGCGWQGDEQPNDDDTKKLIKDKIGYIPLRLN</sequence>
<keyword evidence="2" id="KW-1185">Reference proteome</keyword>
<proteinExistence type="predicted"/>
<evidence type="ECO:0000313" key="1">
    <source>
        <dbReference type="EMBL" id="KAF0499198.1"/>
    </source>
</evidence>
<accession>A0A8H4AI98</accession>
<dbReference type="Proteomes" id="UP000439903">
    <property type="component" value="Unassembled WGS sequence"/>
</dbReference>
<dbReference type="AlphaFoldDB" id="A0A8H4AI98"/>
<reference evidence="1 2" key="1">
    <citation type="journal article" date="2019" name="Environ. Microbiol.">
        <title>At the nexus of three kingdoms: the genome of the mycorrhizal fungus Gigaspora margarita provides insights into plant, endobacterial and fungal interactions.</title>
        <authorList>
            <person name="Venice F."/>
            <person name="Ghignone S."/>
            <person name="Salvioli di Fossalunga A."/>
            <person name="Amselem J."/>
            <person name="Novero M."/>
            <person name="Xianan X."/>
            <person name="Sedzielewska Toro K."/>
            <person name="Morin E."/>
            <person name="Lipzen A."/>
            <person name="Grigoriev I.V."/>
            <person name="Henrissat B."/>
            <person name="Martin F.M."/>
            <person name="Bonfante P."/>
        </authorList>
    </citation>
    <scope>NUCLEOTIDE SEQUENCE [LARGE SCALE GENOMIC DNA]</scope>
    <source>
        <strain evidence="1 2">BEG34</strain>
    </source>
</reference>
<comment type="caution">
    <text evidence="1">The sequence shown here is derived from an EMBL/GenBank/DDBJ whole genome shotgun (WGS) entry which is preliminary data.</text>
</comment>
<evidence type="ECO:0000313" key="2">
    <source>
        <dbReference type="Proteomes" id="UP000439903"/>
    </source>
</evidence>
<organism evidence="1 2">
    <name type="scientific">Gigaspora margarita</name>
    <dbReference type="NCBI Taxonomy" id="4874"/>
    <lineage>
        <taxon>Eukaryota</taxon>
        <taxon>Fungi</taxon>
        <taxon>Fungi incertae sedis</taxon>
        <taxon>Mucoromycota</taxon>
        <taxon>Glomeromycotina</taxon>
        <taxon>Glomeromycetes</taxon>
        <taxon>Diversisporales</taxon>
        <taxon>Gigasporaceae</taxon>
        <taxon>Gigaspora</taxon>
    </lineage>
</organism>